<sequence>MDTYTRNGVAAGSGAQTLTAPVDGVTVESIDPPRGRRYDEDGAVADFTGYLHAPVGWDRERELEKYWNSEHESRLGLGFCVAGNPRRHFMLRTVRHDAAWVREQLELAIAHVEATPRRRSR</sequence>
<dbReference type="AlphaFoldDB" id="A0A839PW70"/>
<dbReference type="EMBL" id="JACHVT010000006">
    <property type="protein sequence ID" value="MBB2987757.1"/>
    <property type="molecule type" value="Genomic_DNA"/>
</dbReference>
<dbReference type="RefSeq" id="WP_184510840.1">
    <property type="nucleotide sequence ID" value="NZ_JACHVT010000006.1"/>
</dbReference>
<protein>
    <submittedName>
        <fullName evidence="1">Uncharacterized protein</fullName>
    </submittedName>
</protein>
<accession>A0A839PW70</accession>
<reference evidence="1 2" key="1">
    <citation type="submission" date="2020-08" db="EMBL/GenBank/DDBJ databases">
        <title>Genomic Encyclopedia of Type Strains, Phase IV (KMG-V): Genome sequencing to study the core and pangenomes of soil and plant-associated prokaryotes.</title>
        <authorList>
            <person name="Whitman W."/>
        </authorList>
    </citation>
    <scope>NUCLEOTIDE SEQUENCE [LARGE SCALE GENOMIC DNA]</scope>
    <source>
        <strain evidence="1 2">B3ACCR2</strain>
    </source>
</reference>
<comment type="caution">
    <text evidence="1">The sequence shown here is derived from an EMBL/GenBank/DDBJ whole genome shotgun (WGS) entry which is preliminary data.</text>
</comment>
<evidence type="ECO:0000313" key="1">
    <source>
        <dbReference type="EMBL" id="MBB2987757.1"/>
    </source>
</evidence>
<gene>
    <name evidence="1" type="ORF">FHW14_002943</name>
</gene>
<proteinExistence type="predicted"/>
<name>A0A839PW70_9MICO</name>
<evidence type="ECO:0000313" key="2">
    <source>
        <dbReference type="Proteomes" id="UP000590811"/>
    </source>
</evidence>
<dbReference type="Proteomes" id="UP000590811">
    <property type="component" value="Unassembled WGS sequence"/>
</dbReference>
<organism evidence="1 2">
    <name type="scientific">Terracoccus luteus</name>
    <dbReference type="NCBI Taxonomy" id="53356"/>
    <lineage>
        <taxon>Bacteria</taxon>
        <taxon>Bacillati</taxon>
        <taxon>Actinomycetota</taxon>
        <taxon>Actinomycetes</taxon>
        <taxon>Micrococcales</taxon>
        <taxon>Intrasporangiaceae</taxon>
        <taxon>Terracoccus</taxon>
    </lineage>
</organism>